<evidence type="ECO:0000256" key="3">
    <source>
        <dbReference type="ARBA" id="ARBA00029814"/>
    </source>
</evidence>
<evidence type="ECO:0000313" key="8">
    <source>
        <dbReference type="Proteomes" id="UP000268321"/>
    </source>
</evidence>
<comment type="catalytic activity">
    <reaction evidence="5">
        <text>diphthine-[translation elongation factor 2] + NH4(+) + ATP = diphthamide-[translation elongation factor 2] + AMP + diphosphate + H(+)</text>
        <dbReference type="Rhea" id="RHEA:19753"/>
        <dbReference type="Rhea" id="RHEA-COMP:10172"/>
        <dbReference type="Rhea" id="RHEA-COMP:10174"/>
        <dbReference type="ChEBI" id="CHEBI:15378"/>
        <dbReference type="ChEBI" id="CHEBI:16692"/>
        <dbReference type="ChEBI" id="CHEBI:28938"/>
        <dbReference type="ChEBI" id="CHEBI:30616"/>
        <dbReference type="ChEBI" id="CHEBI:33019"/>
        <dbReference type="ChEBI" id="CHEBI:82696"/>
        <dbReference type="ChEBI" id="CHEBI:456215"/>
        <dbReference type="EC" id="6.3.1.14"/>
    </reaction>
</comment>
<dbReference type="OrthoDB" id="686384at2759"/>
<dbReference type="Gene3D" id="3.90.1490.10">
    <property type="entry name" value="putative n-type atp pyrophosphatase, domain 2"/>
    <property type="match status" value="1"/>
</dbReference>
<evidence type="ECO:0000256" key="1">
    <source>
        <dbReference type="ARBA" id="ARBA00012089"/>
    </source>
</evidence>
<dbReference type="InterPro" id="IPR006175">
    <property type="entry name" value="YjgF/YER057c/UK114"/>
</dbReference>
<dbReference type="SUPFAM" id="SSF52402">
    <property type="entry name" value="Adenine nucleotide alpha hydrolases-like"/>
    <property type="match status" value="1"/>
</dbReference>
<dbReference type="NCBIfam" id="TIGR00290">
    <property type="entry name" value="MJ0570_dom"/>
    <property type="match status" value="1"/>
</dbReference>
<name>A0A4P9ZCD7_9ASCO</name>
<dbReference type="Pfam" id="PF01042">
    <property type="entry name" value="Ribonuc_L-PSP"/>
    <property type="match status" value="2"/>
</dbReference>
<dbReference type="GO" id="GO:0017178">
    <property type="term" value="F:diphthine-ammonia ligase activity"/>
    <property type="evidence" value="ECO:0007669"/>
    <property type="project" value="UniProtKB-EC"/>
</dbReference>
<dbReference type="CDD" id="cd06156">
    <property type="entry name" value="eu_AANH_C_2"/>
    <property type="match status" value="1"/>
</dbReference>
<evidence type="ECO:0000313" key="7">
    <source>
        <dbReference type="EMBL" id="RKP29500.1"/>
    </source>
</evidence>
<accession>A0A4P9ZCD7</accession>
<gene>
    <name evidence="7" type="ORF">METBISCDRAFT_18456</name>
</gene>
<dbReference type="InterPro" id="IPR035959">
    <property type="entry name" value="RutC-like_sf"/>
</dbReference>
<dbReference type="EMBL" id="ML004484">
    <property type="protein sequence ID" value="RKP29500.1"/>
    <property type="molecule type" value="Genomic_DNA"/>
</dbReference>
<dbReference type="InterPro" id="IPR030662">
    <property type="entry name" value="DPH6/MJ0570"/>
</dbReference>
<keyword evidence="8" id="KW-1185">Reference proteome</keyword>
<dbReference type="InterPro" id="IPR002761">
    <property type="entry name" value="Diphthami_syn_dom"/>
</dbReference>
<dbReference type="Gene3D" id="3.30.1330.40">
    <property type="entry name" value="RutC-like"/>
    <property type="match status" value="2"/>
</dbReference>
<organism evidence="7 8">
    <name type="scientific">Metschnikowia bicuspidata</name>
    <dbReference type="NCBI Taxonomy" id="27322"/>
    <lineage>
        <taxon>Eukaryota</taxon>
        <taxon>Fungi</taxon>
        <taxon>Dikarya</taxon>
        <taxon>Ascomycota</taxon>
        <taxon>Saccharomycotina</taxon>
        <taxon>Pichiomycetes</taxon>
        <taxon>Metschnikowiaceae</taxon>
        <taxon>Metschnikowia</taxon>
    </lineage>
</organism>
<sequence>MKFVALISGGKDSFYNILHCIANDHELAALANLHPTEAGVDELNSFMFQTVGHDIVHHYTECLDGIPLYRRAISGSSANVQLEYTPTKQDEIEDLFELLKSVQKAHPEIEAVSCGAILSHYQRTRVENVCDRLGLTSLAYLWQRDQEDLMTEMCVLGLEAILIKVAAVGLDERHLGLLLRQALPTLKKLKSMYDVHVCGEGGEFETLVLAAPIFSRRLQVCDKEPYSVSSDTLYLRLSVKVSPKESASFCSSLQIPGLLDEGFEEILEELAPSNTQWGLTSQRPTTASDIGTVSPHIVHTPSKLFISNVSSSLDTVEKQTENILSQIREIVQQNHLELFNIQHMIVLVSNMSYFAAINNIYALYFAEKHLPPSRVCVETALPKLSMLQVSCVVLKKGSDRLGIHISSRSYWAPQNIGPYSQAIVETSPSYKSASLSGQIPLTPATMDLSRELSDPYKAVLALQHLHRVMTLINVTKISSLTCYITELAAVSTISEIWDNYVQRFSDNGILKKLLIVQVTALPLASSVEWGGFSFEPIEEYDDGDTDDETELAKTRFQFPFKDFTFTTVGSNTIDVFAGDELHSLREFLTTEEVTGTRVSVVTTLEHIDKLTKDGLTAEWLSAIRVWNYEGAEMVYGGTWEH</sequence>
<dbReference type="Proteomes" id="UP000268321">
    <property type="component" value="Unassembled WGS sequence"/>
</dbReference>
<feature type="domain" description="Diphthamide synthase" evidence="6">
    <location>
        <begin position="1"/>
        <end position="226"/>
    </location>
</feature>
<dbReference type="PANTHER" id="PTHR12196:SF2">
    <property type="entry name" value="DIPHTHINE--AMMONIA LIGASE"/>
    <property type="match status" value="1"/>
</dbReference>
<dbReference type="EC" id="6.3.1.14" evidence="1"/>
<evidence type="ECO:0000256" key="4">
    <source>
        <dbReference type="ARBA" id="ARBA00031552"/>
    </source>
</evidence>
<dbReference type="Gene3D" id="3.40.50.620">
    <property type="entry name" value="HUPs"/>
    <property type="match status" value="1"/>
</dbReference>
<protein>
    <recommendedName>
        <fullName evidence="2">Diphthine--ammonia ligase</fullName>
        <ecNumber evidence="1">6.3.1.14</ecNumber>
    </recommendedName>
    <alternativeName>
        <fullName evidence="3">Diphthamide synthase</fullName>
    </alternativeName>
    <alternativeName>
        <fullName evidence="4">Diphthamide synthetase</fullName>
    </alternativeName>
</protein>
<dbReference type="PANTHER" id="PTHR12196">
    <property type="entry name" value="DOMAIN OF UNKNOWN FUNCTION 71 DUF71 -CONTAINING PROTEIN"/>
    <property type="match status" value="1"/>
</dbReference>
<dbReference type="InterPro" id="IPR014729">
    <property type="entry name" value="Rossmann-like_a/b/a_fold"/>
</dbReference>
<evidence type="ECO:0000256" key="5">
    <source>
        <dbReference type="ARBA" id="ARBA00048108"/>
    </source>
</evidence>
<dbReference type="GO" id="GO:0017183">
    <property type="term" value="P:protein histidyl modification to diphthamide"/>
    <property type="evidence" value="ECO:0007669"/>
    <property type="project" value="TreeGrafter"/>
</dbReference>
<evidence type="ECO:0000259" key="6">
    <source>
        <dbReference type="Pfam" id="PF01902"/>
    </source>
</evidence>
<dbReference type="FunFam" id="3.40.50.620:FF:000145">
    <property type="entry name" value="ATP-binding domain containing protein"/>
    <property type="match status" value="1"/>
</dbReference>
<dbReference type="AlphaFoldDB" id="A0A4P9ZCD7"/>
<dbReference type="CDD" id="cd01994">
    <property type="entry name" value="AANH_PF0828-like"/>
    <property type="match status" value="1"/>
</dbReference>
<dbReference type="SUPFAM" id="SSF55298">
    <property type="entry name" value="YjgF-like"/>
    <property type="match status" value="2"/>
</dbReference>
<dbReference type="CDD" id="cd06155">
    <property type="entry name" value="eu_AANH_C_1"/>
    <property type="match status" value="1"/>
</dbReference>
<evidence type="ECO:0000256" key="2">
    <source>
        <dbReference type="ARBA" id="ARBA00018426"/>
    </source>
</evidence>
<dbReference type="Pfam" id="PF01902">
    <property type="entry name" value="Diphthami_syn_2"/>
    <property type="match status" value="1"/>
</dbReference>
<proteinExistence type="predicted"/>
<reference evidence="8" key="1">
    <citation type="journal article" date="2018" name="Nat. Microbiol.">
        <title>Leveraging single-cell genomics to expand the fungal tree of life.</title>
        <authorList>
            <person name="Ahrendt S.R."/>
            <person name="Quandt C.A."/>
            <person name="Ciobanu D."/>
            <person name="Clum A."/>
            <person name="Salamov A."/>
            <person name="Andreopoulos B."/>
            <person name="Cheng J.F."/>
            <person name="Woyke T."/>
            <person name="Pelin A."/>
            <person name="Henrissat B."/>
            <person name="Reynolds N.K."/>
            <person name="Benny G.L."/>
            <person name="Smith M.E."/>
            <person name="James T.Y."/>
            <person name="Grigoriev I.V."/>
        </authorList>
    </citation>
    <scope>NUCLEOTIDE SEQUENCE [LARGE SCALE GENOMIC DNA]</scope>
    <source>
        <strain evidence="8">Baker2002</strain>
    </source>
</reference>